<dbReference type="RefSeq" id="WP_216324448.1">
    <property type="nucleotide sequence ID" value="NZ_JAHKRT010000005.1"/>
</dbReference>
<gene>
    <name evidence="4" type="ORF">KOF26_10800</name>
</gene>
<evidence type="ECO:0000313" key="5">
    <source>
        <dbReference type="Proteomes" id="UP000776276"/>
    </source>
</evidence>
<sequence length="207" mass="21471">MRTALVLIAALGLAACGSQPAQNNTVAADNGMTANAMDGNSAMADATAPSVTANVTTPEFVTKAAISDMYEIQAAKVALDRSKSAEVKSFAQMMVTDHTATSAKVKSIVTKDKLDPPPAALDEAHAKMLADLKAAKAEDFDTTYLDQQTTAHGEALSLLQSYASGGDNADLKAFATETAPKVQMHLDKARSLDRSGADDKAAAKPAQ</sequence>
<evidence type="ECO:0000259" key="3">
    <source>
        <dbReference type="Pfam" id="PF13628"/>
    </source>
</evidence>
<reference evidence="4 5" key="1">
    <citation type="submission" date="2021-06" db="EMBL/GenBank/DDBJ databases">
        <title>Sphingomonas sp. XMGL2, whole genome shotgun sequencing project.</title>
        <authorList>
            <person name="Zhao G."/>
            <person name="Shen L."/>
        </authorList>
    </citation>
    <scope>NUCLEOTIDE SEQUENCE [LARGE SCALE GENOMIC DNA]</scope>
    <source>
        <strain evidence="4 5">XMGL2</strain>
    </source>
</reference>
<protein>
    <submittedName>
        <fullName evidence="4">DUF4142 domain-containing protein</fullName>
    </submittedName>
</protein>
<dbReference type="PROSITE" id="PS51257">
    <property type="entry name" value="PROKAR_LIPOPROTEIN"/>
    <property type="match status" value="1"/>
</dbReference>
<evidence type="ECO:0000313" key="4">
    <source>
        <dbReference type="EMBL" id="MBU3078358.1"/>
    </source>
</evidence>
<dbReference type="PANTHER" id="PTHR38593:SF1">
    <property type="entry name" value="BLR2558 PROTEIN"/>
    <property type="match status" value="1"/>
</dbReference>
<evidence type="ECO:0000256" key="1">
    <source>
        <dbReference type="SAM" id="MobiDB-lite"/>
    </source>
</evidence>
<dbReference type="EMBL" id="JAHKRT010000005">
    <property type="protein sequence ID" value="MBU3078358.1"/>
    <property type="molecule type" value="Genomic_DNA"/>
</dbReference>
<name>A0ABS6BJ81_9SPHN</name>
<keyword evidence="5" id="KW-1185">Reference proteome</keyword>
<dbReference type="InterPro" id="IPR025419">
    <property type="entry name" value="DUF4142"/>
</dbReference>
<dbReference type="Proteomes" id="UP000776276">
    <property type="component" value="Unassembled WGS sequence"/>
</dbReference>
<evidence type="ECO:0000256" key="2">
    <source>
        <dbReference type="SAM" id="SignalP"/>
    </source>
</evidence>
<feature type="domain" description="DUF4142" evidence="3">
    <location>
        <begin position="57"/>
        <end position="192"/>
    </location>
</feature>
<feature type="signal peptide" evidence="2">
    <location>
        <begin position="1"/>
        <end position="21"/>
    </location>
</feature>
<dbReference type="Pfam" id="PF13628">
    <property type="entry name" value="DUF4142"/>
    <property type="match status" value="1"/>
</dbReference>
<feature type="region of interest" description="Disordered" evidence="1">
    <location>
        <begin position="185"/>
        <end position="207"/>
    </location>
</feature>
<accession>A0ABS6BJ81</accession>
<organism evidence="4 5">
    <name type="scientific">Sphingomonas quercus</name>
    <dbReference type="NCBI Taxonomy" id="2842451"/>
    <lineage>
        <taxon>Bacteria</taxon>
        <taxon>Pseudomonadati</taxon>
        <taxon>Pseudomonadota</taxon>
        <taxon>Alphaproteobacteria</taxon>
        <taxon>Sphingomonadales</taxon>
        <taxon>Sphingomonadaceae</taxon>
        <taxon>Sphingomonas</taxon>
    </lineage>
</organism>
<dbReference type="PANTHER" id="PTHR38593">
    <property type="entry name" value="BLR2558 PROTEIN"/>
    <property type="match status" value="1"/>
</dbReference>
<comment type="caution">
    <text evidence="4">The sequence shown here is derived from an EMBL/GenBank/DDBJ whole genome shotgun (WGS) entry which is preliminary data.</text>
</comment>
<feature type="chain" id="PRO_5045049759" evidence="2">
    <location>
        <begin position="22"/>
        <end position="207"/>
    </location>
</feature>
<proteinExistence type="predicted"/>
<keyword evidence="2" id="KW-0732">Signal</keyword>